<dbReference type="EMBL" id="CP002738">
    <property type="protein sequence ID" value="AEG00145.1"/>
    <property type="molecule type" value="Genomic_DNA"/>
</dbReference>
<dbReference type="KEGG" id="mmt:Metme_1727"/>
<reference evidence="1 2" key="1">
    <citation type="journal article" date="2011" name="J. Bacteriol.">
        <title>Complete Genome Sequence of the Aerobic Marine Methanotroph Methylomonas methanica MC09.</title>
        <authorList>
            <person name="Boden R."/>
            <person name="Cunliffe M."/>
            <person name="Scanlan J."/>
            <person name="Moussard H."/>
            <person name="Kits K.D."/>
            <person name="Klotz M.G."/>
            <person name="Jetten M.S."/>
            <person name="Vuilleumier S."/>
            <person name="Han J."/>
            <person name="Peters L."/>
            <person name="Mikhailova N."/>
            <person name="Teshima H."/>
            <person name="Tapia R."/>
            <person name="Kyrpides N."/>
            <person name="Ivanova N."/>
            <person name="Pagani I."/>
            <person name="Cheng J.F."/>
            <person name="Goodwin L."/>
            <person name="Han C."/>
            <person name="Hauser L."/>
            <person name="Land M.L."/>
            <person name="Lapidus A."/>
            <person name="Lucas S."/>
            <person name="Pitluck S."/>
            <person name="Woyke T."/>
            <person name="Stein L."/>
            <person name="Murrell J.C."/>
        </authorList>
    </citation>
    <scope>NUCLEOTIDE SEQUENCE [LARGE SCALE GENOMIC DNA]</scope>
    <source>
        <strain evidence="1 2">MC09</strain>
    </source>
</reference>
<keyword evidence="2" id="KW-1185">Reference proteome</keyword>
<sequence length="139" mass="16588">MLHYTGPLTTALAVKNMSKHWIEKYNELKHQNKMWGEGINPPKNRNNELDPYNVYFVRECGFTFEFHTLEQMLACKKHFSRKIQPSTRIPESELWNYSGDHSEMQRWFEKLPKGLVSNKQRPKILNAFERALKDFSQNK</sequence>
<evidence type="ECO:0000313" key="2">
    <source>
        <dbReference type="Proteomes" id="UP000008888"/>
    </source>
</evidence>
<dbReference type="HOGENOM" id="CLU_2082822_0_0_6"/>
<gene>
    <name evidence="1" type="ordered locus">Metme_1727</name>
</gene>
<dbReference type="Proteomes" id="UP000008888">
    <property type="component" value="Chromosome"/>
</dbReference>
<organism evidence="1 2">
    <name type="scientific">Methylomonas methanica (strain DSM 25384 / MC09)</name>
    <dbReference type="NCBI Taxonomy" id="857087"/>
    <lineage>
        <taxon>Bacteria</taxon>
        <taxon>Pseudomonadati</taxon>
        <taxon>Pseudomonadota</taxon>
        <taxon>Gammaproteobacteria</taxon>
        <taxon>Methylococcales</taxon>
        <taxon>Methylococcaceae</taxon>
        <taxon>Methylomonas</taxon>
    </lineage>
</organism>
<proteinExistence type="predicted"/>
<protein>
    <submittedName>
        <fullName evidence="1">Uncharacterized protein</fullName>
    </submittedName>
</protein>
<reference evidence="2" key="3">
    <citation type="submission" date="2011-05" db="EMBL/GenBank/DDBJ databases">
        <title>Complete sequence of Methylomonas methanica MC09.</title>
        <authorList>
            <consortium name="US DOE Joint Genome Institute"/>
            <person name="Lucas S."/>
            <person name="Han J."/>
            <person name="Lapidus A."/>
            <person name="Cheng J.-F."/>
            <person name="Goodwin L."/>
            <person name="Pitluck S."/>
            <person name="Peters L."/>
            <person name="Mikhailova N."/>
            <person name="Teshima H."/>
            <person name="Han C."/>
            <person name="Tapia R."/>
            <person name="Land M."/>
            <person name="Hauser L."/>
            <person name="Kyrpides N."/>
            <person name="Ivanova N."/>
            <person name="Pagani I."/>
            <person name="Stein L."/>
            <person name="Woyke T."/>
        </authorList>
    </citation>
    <scope>NUCLEOTIDE SEQUENCE [LARGE SCALE GENOMIC DNA]</scope>
    <source>
        <strain evidence="2">MC09</strain>
    </source>
</reference>
<reference key="2">
    <citation type="submission" date="2011-05" db="EMBL/GenBank/DDBJ databases">
        <title>Complete genome sequence of the aerobic marine methanotroph Methylomonas methanica MC09.</title>
        <authorList>
            <person name="Boden R."/>
            <person name="Cunliffe M."/>
            <person name="Scanlan J."/>
            <person name="Moussard H."/>
            <person name="Kits K.D."/>
            <person name="Klotz M."/>
            <person name="Jetten M."/>
            <person name="Vuilleumier S."/>
            <person name="Han J."/>
            <person name="Peters L."/>
            <person name="Mikhailova N."/>
            <person name="Teshima H."/>
            <person name="Tapia R."/>
            <person name="Kyrpides N."/>
            <person name="Ivanova N."/>
            <person name="Pagani I."/>
            <person name="Cheng J.-F."/>
            <person name="Goodwin L."/>
            <person name="Han C."/>
            <person name="Hauser L."/>
            <person name="Land M."/>
            <person name="Lapidus A."/>
            <person name="Lucas S."/>
            <person name="Pitluck S."/>
            <person name="Woyke T."/>
            <person name="Stein L.Y."/>
            <person name="Murrell C."/>
        </authorList>
    </citation>
    <scope>NUCLEOTIDE SEQUENCE</scope>
    <source>
        <strain>MC09</strain>
    </source>
</reference>
<evidence type="ECO:0000313" key="1">
    <source>
        <dbReference type="EMBL" id="AEG00145.1"/>
    </source>
</evidence>
<dbReference type="STRING" id="857087.Metme_1727"/>
<dbReference type="AlphaFoldDB" id="G0A2G5"/>
<accession>G0A2G5</accession>
<name>G0A2G5_METMM</name>